<proteinExistence type="predicted"/>
<dbReference type="Proteomes" id="UP000600307">
    <property type="component" value="Unassembled WGS sequence"/>
</dbReference>
<dbReference type="PROSITE" id="PS51898">
    <property type="entry name" value="TYR_RECOMBINASE"/>
    <property type="match status" value="1"/>
</dbReference>
<sequence length="173" mass="19634">MRQAPYGANAEALAPADFHLGCSRPFVVLQTLKLRSRGKGRPKKDEQLNRIVPLSDPAYVHRVREYLETFRPNKYEPMWAVASDETPRNWIRAAVERAARDNVTFSIHPVTPKTFRHSFAMHLIQHHVPLKVVQAYMGHAEIASTEVYTKVFALDVGFAREVRFTVPVDGLAA</sequence>
<protein>
    <submittedName>
        <fullName evidence="5">Tyrosine-type recombinase/integrase</fullName>
    </submittedName>
</protein>
<dbReference type="InterPro" id="IPR050090">
    <property type="entry name" value="Tyrosine_recombinase_XerCD"/>
</dbReference>
<accession>A0ABS0E146</accession>
<dbReference type="PIRSF" id="PIRSF004576">
    <property type="entry name" value="Resolvase_Rsv"/>
    <property type="match status" value="1"/>
</dbReference>
<dbReference type="InterPro" id="IPR002104">
    <property type="entry name" value="Integrase_catalytic"/>
</dbReference>
<dbReference type="PANTHER" id="PTHR30349">
    <property type="entry name" value="PHAGE INTEGRASE-RELATED"/>
    <property type="match status" value="1"/>
</dbReference>
<gene>
    <name evidence="5" type="ORF">IV431_24595</name>
</gene>
<evidence type="ECO:0000256" key="3">
    <source>
        <dbReference type="ARBA" id="ARBA00023172"/>
    </source>
</evidence>
<evidence type="ECO:0000256" key="1">
    <source>
        <dbReference type="ARBA" id="ARBA00022829"/>
    </source>
</evidence>
<keyword evidence="3" id="KW-0233">DNA recombination</keyword>
<dbReference type="PANTHER" id="PTHR30349:SF81">
    <property type="entry name" value="TYROSINE RECOMBINASE XERC"/>
    <property type="match status" value="1"/>
</dbReference>
<evidence type="ECO:0000313" key="6">
    <source>
        <dbReference type="Proteomes" id="UP000600307"/>
    </source>
</evidence>
<dbReference type="InterPro" id="IPR011010">
    <property type="entry name" value="DNA_brk_join_enz"/>
</dbReference>
<dbReference type="InterPro" id="IPR013762">
    <property type="entry name" value="Integrase-like_cat_sf"/>
</dbReference>
<dbReference type="SUPFAM" id="SSF56349">
    <property type="entry name" value="DNA breaking-rejoining enzymes"/>
    <property type="match status" value="1"/>
</dbReference>
<dbReference type="EMBL" id="JADOBH010000010">
    <property type="protein sequence ID" value="MBF7958734.1"/>
    <property type="molecule type" value="Genomic_DNA"/>
</dbReference>
<evidence type="ECO:0000259" key="4">
    <source>
        <dbReference type="PROSITE" id="PS51898"/>
    </source>
</evidence>
<dbReference type="InterPro" id="IPR016423">
    <property type="entry name" value="Resolvase_Rsv"/>
</dbReference>
<organism evidence="5 6">
    <name type="scientific">Rahnella victoriana</name>
    <dbReference type="NCBI Taxonomy" id="1510570"/>
    <lineage>
        <taxon>Bacteria</taxon>
        <taxon>Pseudomonadati</taxon>
        <taxon>Pseudomonadota</taxon>
        <taxon>Gammaproteobacteria</taxon>
        <taxon>Enterobacterales</taxon>
        <taxon>Yersiniaceae</taxon>
        <taxon>Rahnella</taxon>
    </lineage>
</organism>
<evidence type="ECO:0000313" key="5">
    <source>
        <dbReference type="EMBL" id="MBF7958734.1"/>
    </source>
</evidence>
<dbReference type="Gene3D" id="1.10.443.10">
    <property type="entry name" value="Intergrase catalytic core"/>
    <property type="match status" value="1"/>
</dbReference>
<keyword evidence="6" id="KW-1185">Reference proteome</keyword>
<dbReference type="Pfam" id="PF00589">
    <property type="entry name" value="Phage_integrase"/>
    <property type="match status" value="1"/>
</dbReference>
<evidence type="ECO:0000256" key="2">
    <source>
        <dbReference type="ARBA" id="ARBA00022908"/>
    </source>
</evidence>
<keyword evidence="2" id="KW-0229">DNA integration</keyword>
<name>A0ABS0E146_9GAMM</name>
<feature type="domain" description="Tyr recombinase" evidence="4">
    <location>
        <begin position="1"/>
        <end position="161"/>
    </location>
</feature>
<reference evidence="5 6" key="1">
    <citation type="submission" date="2020-11" db="EMBL/GenBank/DDBJ databases">
        <title>Taxonomic investigation of Rahnella spp.</title>
        <authorList>
            <person name="Lee S.D."/>
        </authorList>
    </citation>
    <scope>NUCLEOTIDE SEQUENCE [LARGE SCALE GENOMIC DNA]</scope>
    <source>
        <strain evidence="5 6">SAP-10</strain>
    </source>
</reference>
<keyword evidence="1" id="KW-0159">Chromosome partition</keyword>
<comment type="caution">
    <text evidence="5">The sequence shown here is derived from an EMBL/GenBank/DDBJ whole genome shotgun (WGS) entry which is preliminary data.</text>
</comment>